<evidence type="ECO:0000313" key="3">
    <source>
        <dbReference type="Proteomes" id="UP000199170"/>
    </source>
</evidence>
<keyword evidence="1" id="KW-0812">Transmembrane</keyword>
<feature type="transmembrane region" description="Helical" evidence="1">
    <location>
        <begin position="12"/>
        <end position="32"/>
    </location>
</feature>
<keyword evidence="3" id="KW-1185">Reference proteome</keyword>
<name>A0A1H3D4J9_9EURY</name>
<organism evidence="2 3">
    <name type="scientific">Halobellus clavatus</name>
    <dbReference type="NCBI Taxonomy" id="660517"/>
    <lineage>
        <taxon>Archaea</taxon>
        <taxon>Methanobacteriati</taxon>
        <taxon>Methanobacteriota</taxon>
        <taxon>Stenosarchaea group</taxon>
        <taxon>Halobacteria</taxon>
        <taxon>Halobacteriales</taxon>
        <taxon>Haloferacaceae</taxon>
        <taxon>Halobellus</taxon>
    </lineage>
</organism>
<reference evidence="3" key="1">
    <citation type="submission" date="2016-10" db="EMBL/GenBank/DDBJ databases">
        <authorList>
            <person name="Varghese N."/>
            <person name="Submissions S."/>
        </authorList>
    </citation>
    <scope>NUCLEOTIDE SEQUENCE [LARGE SCALE GENOMIC DNA]</scope>
    <source>
        <strain evidence="3">CGMCC 1.10118</strain>
    </source>
</reference>
<sequence>MRSDGDRGVSETVSFVLIFSLVIASVGTVYAIGVSELESTRDAERVENAQRAFDVLADNVLDLFEGAPSRGTEVKIAGATVRSADDAEMNVTVDPGGGGTPQSWEYRLSPIVYDVEAGGQIRLSNGAVLRDSARGSASVVRGTPIVVDDDQLLLRLVKQEHVGSGAVGGSGTVRIRMATSGPRVFYDEANPDNHSVRVNVTSPYTDAWARHYESLGFSCTEVSAPTAGTPGTTSCTIAGIQRVTIVWTRITTSFE</sequence>
<evidence type="ECO:0000256" key="1">
    <source>
        <dbReference type="SAM" id="Phobius"/>
    </source>
</evidence>
<dbReference type="RefSeq" id="WP_089764484.1">
    <property type="nucleotide sequence ID" value="NZ_FNPB01000001.1"/>
</dbReference>
<keyword evidence="1" id="KW-0472">Membrane</keyword>
<proteinExistence type="predicted"/>
<dbReference type="EMBL" id="FNPB01000001">
    <property type="protein sequence ID" value="SDX61307.1"/>
    <property type="molecule type" value="Genomic_DNA"/>
</dbReference>
<evidence type="ECO:0000313" key="2">
    <source>
        <dbReference type="EMBL" id="SDX61307.1"/>
    </source>
</evidence>
<dbReference type="OrthoDB" id="118051at2157"/>
<dbReference type="InterPro" id="IPR055713">
    <property type="entry name" value="DUF7289"/>
</dbReference>
<dbReference type="AlphaFoldDB" id="A0A1H3D4J9"/>
<protein>
    <submittedName>
        <fullName evidence="2">Uncharacterized protein</fullName>
    </submittedName>
</protein>
<dbReference type="Proteomes" id="UP000199170">
    <property type="component" value="Unassembled WGS sequence"/>
</dbReference>
<dbReference type="Pfam" id="PF23960">
    <property type="entry name" value="DUF7289"/>
    <property type="match status" value="1"/>
</dbReference>
<accession>A0A1H3D4J9</accession>
<keyword evidence="1" id="KW-1133">Transmembrane helix</keyword>
<gene>
    <name evidence="2" type="ORF">SAMN04487946_101359</name>
</gene>